<protein>
    <submittedName>
        <fullName evidence="1">Uncharacterized protein</fullName>
    </submittedName>
</protein>
<organism evidence="1 2">
    <name type="scientific">Echinococcus granulosus</name>
    <name type="common">Hydatid tapeworm</name>
    <dbReference type="NCBI Taxonomy" id="6210"/>
    <lineage>
        <taxon>Eukaryota</taxon>
        <taxon>Metazoa</taxon>
        <taxon>Spiralia</taxon>
        <taxon>Lophotrochozoa</taxon>
        <taxon>Platyhelminthes</taxon>
        <taxon>Cestoda</taxon>
        <taxon>Eucestoda</taxon>
        <taxon>Cyclophyllidea</taxon>
        <taxon>Taeniidae</taxon>
        <taxon>Echinococcus</taxon>
        <taxon>Echinococcus granulosus group</taxon>
    </lineage>
</organism>
<accession>W6UBW8</accession>
<proteinExistence type="predicted"/>
<reference evidence="1 2" key="1">
    <citation type="journal article" date="2013" name="Nat. Genet.">
        <title>The genome of the hydatid tapeworm Echinococcus granulosus.</title>
        <authorList>
            <person name="Zheng H."/>
            <person name="Zhang W."/>
            <person name="Zhang L."/>
            <person name="Zhang Z."/>
            <person name="Li J."/>
            <person name="Lu G."/>
            <person name="Zhu Y."/>
            <person name="Wang Y."/>
            <person name="Huang Y."/>
            <person name="Liu J."/>
            <person name="Kang H."/>
            <person name="Chen J."/>
            <person name="Wang L."/>
            <person name="Chen A."/>
            <person name="Yu S."/>
            <person name="Gao Z."/>
            <person name="Jin L."/>
            <person name="Gu W."/>
            <person name="Wang Z."/>
            <person name="Zhao L."/>
            <person name="Shi B."/>
            <person name="Wen H."/>
            <person name="Lin R."/>
            <person name="Jones M.K."/>
            <person name="Brejova B."/>
            <person name="Vinar T."/>
            <person name="Zhao G."/>
            <person name="McManus D.P."/>
            <person name="Chen Z."/>
            <person name="Zhou Y."/>
            <person name="Wang S."/>
        </authorList>
    </citation>
    <scope>NUCLEOTIDE SEQUENCE [LARGE SCALE GENOMIC DNA]</scope>
</reference>
<dbReference type="Proteomes" id="UP000019149">
    <property type="component" value="Unassembled WGS sequence"/>
</dbReference>
<dbReference type="KEGG" id="egl:EGR_06503"/>
<sequence length="164" mass="18735">MCLFVSHPSVLNKRTTSLLVFLLFNEAGLTYPPIQKKSLSPHLLETPHVCQLFTWMWLKISEYLRYAQLVFINHSKNQPIQHFSTDATTTYSALNHLVFIRYPSSIHPPIHNSSISPLNNSSMIFLFIPEPSIYLTLSSRPFPSCECSLHHTSYMDGREAIPSA</sequence>
<evidence type="ECO:0000313" key="1">
    <source>
        <dbReference type="EMBL" id="EUB58620.1"/>
    </source>
</evidence>
<evidence type="ECO:0000313" key="2">
    <source>
        <dbReference type="Proteomes" id="UP000019149"/>
    </source>
</evidence>
<comment type="caution">
    <text evidence="1">The sequence shown here is derived from an EMBL/GenBank/DDBJ whole genome shotgun (WGS) entry which is preliminary data.</text>
</comment>
<keyword evidence="2" id="KW-1185">Reference proteome</keyword>
<dbReference type="AlphaFoldDB" id="W6UBW8"/>
<gene>
    <name evidence="1" type="ORF">EGR_06503</name>
</gene>
<dbReference type="GeneID" id="36342218"/>
<dbReference type="EMBL" id="APAU02000058">
    <property type="protein sequence ID" value="EUB58620.1"/>
    <property type="molecule type" value="Genomic_DNA"/>
</dbReference>
<dbReference type="CTD" id="36342218"/>
<name>W6UBW8_ECHGR</name>
<dbReference type="RefSeq" id="XP_024349816.1">
    <property type="nucleotide sequence ID" value="XM_024495752.1"/>
</dbReference>